<proteinExistence type="predicted"/>
<evidence type="ECO:0000313" key="3">
    <source>
        <dbReference type="Proteomes" id="UP000646523"/>
    </source>
</evidence>
<evidence type="ECO:0000259" key="1">
    <source>
        <dbReference type="SMART" id="SM00226"/>
    </source>
</evidence>
<dbReference type="PANTHER" id="PTHR11717:SF31">
    <property type="entry name" value="LOW MOLECULAR WEIGHT PROTEIN-TYROSINE-PHOSPHATASE ETP-RELATED"/>
    <property type="match status" value="1"/>
</dbReference>
<sequence>MEGTGDALPSSRAGFRILFVCTANICRSPLAERLARSVLGPPFLVSSAGVRAEPGRPMAEPVRRLLLRMGGEPGGFVSRPLTPALMADADLVLTATTAHRAESVGMCPAAAARTFTIAEFGTLSQALTDAAVIRPRDPVRRAHTLVEEARALRGLVRVDQPDIADPFGGSRWAYRKAGRRIAQAIEAPLHLFTR</sequence>
<dbReference type="RefSeq" id="WP_189123492.1">
    <property type="nucleotide sequence ID" value="NZ_BMNH01000003.1"/>
</dbReference>
<evidence type="ECO:0000313" key="2">
    <source>
        <dbReference type="EMBL" id="GGO65608.1"/>
    </source>
</evidence>
<protein>
    <submittedName>
        <fullName evidence="2">Low molecular weight phosphatase family protein</fullName>
    </submittedName>
</protein>
<dbReference type="Gene3D" id="3.40.50.2300">
    <property type="match status" value="1"/>
</dbReference>
<dbReference type="InterPro" id="IPR050438">
    <property type="entry name" value="LMW_PTPase"/>
</dbReference>
<dbReference type="PANTHER" id="PTHR11717">
    <property type="entry name" value="LOW MOLECULAR WEIGHT PROTEIN TYROSINE PHOSPHATASE"/>
    <property type="match status" value="1"/>
</dbReference>
<feature type="domain" description="Phosphotyrosine protein phosphatase I" evidence="1">
    <location>
        <begin position="15"/>
        <end position="191"/>
    </location>
</feature>
<dbReference type="Proteomes" id="UP000646523">
    <property type="component" value="Unassembled WGS sequence"/>
</dbReference>
<comment type="caution">
    <text evidence="2">The sequence shown here is derived from an EMBL/GenBank/DDBJ whole genome shotgun (WGS) entry which is preliminary data.</text>
</comment>
<reference evidence="2" key="2">
    <citation type="submission" date="2020-09" db="EMBL/GenBank/DDBJ databases">
        <authorList>
            <person name="Sun Q."/>
            <person name="Zhou Y."/>
        </authorList>
    </citation>
    <scope>NUCLEOTIDE SEQUENCE</scope>
    <source>
        <strain evidence="2">CGMCC 4.7368</strain>
    </source>
</reference>
<dbReference type="SMART" id="SM00226">
    <property type="entry name" value="LMWPc"/>
    <property type="match status" value="1"/>
</dbReference>
<dbReference type="AlphaFoldDB" id="A0A918DGG1"/>
<dbReference type="Pfam" id="PF01451">
    <property type="entry name" value="LMWPc"/>
    <property type="match status" value="1"/>
</dbReference>
<dbReference type="GO" id="GO:0004725">
    <property type="term" value="F:protein tyrosine phosphatase activity"/>
    <property type="evidence" value="ECO:0007669"/>
    <property type="project" value="TreeGrafter"/>
</dbReference>
<gene>
    <name evidence="2" type="ORF">GCM10012289_17700</name>
</gene>
<dbReference type="SUPFAM" id="SSF52788">
    <property type="entry name" value="Phosphotyrosine protein phosphatases I"/>
    <property type="match status" value="1"/>
</dbReference>
<organism evidence="2 3">
    <name type="scientific">Nonomuraea cavernae</name>
    <dbReference type="NCBI Taxonomy" id="2045107"/>
    <lineage>
        <taxon>Bacteria</taxon>
        <taxon>Bacillati</taxon>
        <taxon>Actinomycetota</taxon>
        <taxon>Actinomycetes</taxon>
        <taxon>Streptosporangiales</taxon>
        <taxon>Streptosporangiaceae</taxon>
        <taxon>Nonomuraea</taxon>
    </lineage>
</organism>
<reference evidence="2" key="1">
    <citation type="journal article" date="2014" name="Int. J. Syst. Evol. Microbiol.">
        <title>Complete genome sequence of Corynebacterium casei LMG S-19264T (=DSM 44701T), isolated from a smear-ripened cheese.</title>
        <authorList>
            <consortium name="US DOE Joint Genome Institute (JGI-PGF)"/>
            <person name="Walter F."/>
            <person name="Albersmeier A."/>
            <person name="Kalinowski J."/>
            <person name="Ruckert C."/>
        </authorList>
    </citation>
    <scope>NUCLEOTIDE SEQUENCE</scope>
    <source>
        <strain evidence="2">CGMCC 4.7368</strain>
    </source>
</reference>
<dbReference type="EMBL" id="BMNH01000003">
    <property type="protein sequence ID" value="GGO65608.1"/>
    <property type="molecule type" value="Genomic_DNA"/>
</dbReference>
<dbReference type="InterPro" id="IPR036196">
    <property type="entry name" value="Ptyr_pPase_sf"/>
</dbReference>
<keyword evidence="3" id="KW-1185">Reference proteome</keyword>
<accession>A0A918DGG1</accession>
<name>A0A918DGG1_9ACTN</name>
<dbReference type="InterPro" id="IPR023485">
    <property type="entry name" value="Ptyr_pPase"/>
</dbReference>